<evidence type="ECO:0000313" key="1">
    <source>
        <dbReference type="EMBL" id="BCZ87985.1"/>
    </source>
</evidence>
<dbReference type="Proteomes" id="UP000825379">
    <property type="component" value="Plasmid pAA1-1b"/>
</dbReference>
<reference evidence="1" key="1">
    <citation type="submission" date="2021-07" db="EMBL/GenBank/DDBJ databases">
        <title>Complete genome sequences of four Thermus thermophilus strains isolated from Arima Hot Spring in Japan.</title>
        <authorList>
            <person name="Tomariguchi N."/>
            <person name="Ueno Y."/>
            <person name="Miyazaki K."/>
        </authorList>
    </citation>
    <scope>NUCLEOTIDE SEQUENCE</scope>
    <source>
        <strain evidence="1">AA1-1</strain>
        <plasmid evidence="1">pAA1-1b</plasmid>
    </source>
</reference>
<dbReference type="EMBL" id="AP024927">
    <property type="protein sequence ID" value="BCZ87985.1"/>
    <property type="molecule type" value="Genomic_DNA"/>
</dbReference>
<gene>
    <name evidence="1" type="ORF">TthAA11_21670</name>
</gene>
<protein>
    <submittedName>
        <fullName evidence="1">Uncharacterized protein</fullName>
    </submittedName>
</protein>
<dbReference type="AlphaFoldDB" id="A0AAD1NZH4"/>
<evidence type="ECO:0000313" key="2">
    <source>
        <dbReference type="Proteomes" id="UP000825379"/>
    </source>
</evidence>
<dbReference type="RefSeq" id="WP_172619242.1">
    <property type="nucleotide sequence ID" value="NZ_AP019793.1"/>
</dbReference>
<keyword evidence="1" id="KW-0614">Plasmid</keyword>
<organism evidence="1 2">
    <name type="scientific">Thermus thermophilus</name>
    <dbReference type="NCBI Taxonomy" id="274"/>
    <lineage>
        <taxon>Bacteria</taxon>
        <taxon>Thermotogati</taxon>
        <taxon>Deinococcota</taxon>
        <taxon>Deinococci</taxon>
        <taxon>Thermales</taxon>
        <taxon>Thermaceae</taxon>
        <taxon>Thermus</taxon>
    </lineage>
</organism>
<geneLocation type="plasmid" evidence="1 2">
    <name>pAA1-1b</name>
</geneLocation>
<name>A0AAD1NZH4_THETH</name>
<proteinExistence type="predicted"/>
<accession>A0AAD1NZH4</accession>
<sequence length="50" mass="5066">MKAAKTEALKGFAMGPMTLRPFAGEGLVAVGEGFLKRVEDGGVEVDGGLG</sequence>